<dbReference type="PANTHER" id="PTHR37298:SF1">
    <property type="entry name" value="UPF0111 PROTEIN YKAA"/>
    <property type="match status" value="1"/>
</dbReference>
<comment type="similarity">
    <text evidence="1">Belongs to the UPF0111 family.</text>
</comment>
<dbReference type="Pfam" id="PF01865">
    <property type="entry name" value="PhoU_div"/>
    <property type="match status" value="1"/>
</dbReference>
<name>A0ABT1Z839_9ACTN</name>
<protein>
    <submittedName>
        <fullName evidence="2">DUF47 family protein</fullName>
    </submittedName>
</protein>
<proteinExistence type="inferred from homology"/>
<dbReference type="InterPro" id="IPR038078">
    <property type="entry name" value="PhoU-like_sf"/>
</dbReference>
<dbReference type="EMBL" id="JANSKA010000003">
    <property type="protein sequence ID" value="MCR9036367.1"/>
    <property type="molecule type" value="Genomic_DNA"/>
</dbReference>
<comment type="caution">
    <text evidence="2">The sequence shown here is derived from an EMBL/GenBank/DDBJ whole genome shotgun (WGS) entry which is preliminary data.</text>
</comment>
<evidence type="ECO:0000313" key="2">
    <source>
        <dbReference type="EMBL" id="MCR9036367.1"/>
    </source>
</evidence>
<dbReference type="InterPro" id="IPR052912">
    <property type="entry name" value="UPF0111_domain"/>
</dbReference>
<reference evidence="2 3" key="1">
    <citation type="submission" date="2022-08" db="EMBL/GenBank/DDBJ databases">
        <title>Tractidigestivibacter montrealensis type strain KD21.</title>
        <authorList>
            <person name="Diop K."/>
            <person name="Richard C."/>
            <person name="Routy B."/>
        </authorList>
    </citation>
    <scope>NUCLEOTIDE SEQUENCE [LARGE SCALE GENOMIC DNA]</scope>
    <source>
        <strain evidence="2 3">KD21</strain>
    </source>
</reference>
<dbReference type="InterPro" id="IPR018445">
    <property type="entry name" value="Put_Phosphate_transp_reg"/>
</dbReference>
<dbReference type="Gene3D" id="1.20.58.220">
    <property type="entry name" value="Phosphate transport system protein phou homolog 2, domain 2"/>
    <property type="match status" value="1"/>
</dbReference>
<dbReference type="RefSeq" id="WP_032111168.1">
    <property type="nucleotide sequence ID" value="NZ_JANSKA010000003.1"/>
</dbReference>
<dbReference type="PANTHER" id="PTHR37298">
    <property type="entry name" value="UPF0111 PROTEIN YKAA"/>
    <property type="match status" value="1"/>
</dbReference>
<evidence type="ECO:0000313" key="3">
    <source>
        <dbReference type="Proteomes" id="UP001204320"/>
    </source>
</evidence>
<dbReference type="Proteomes" id="UP001204320">
    <property type="component" value="Unassembled WGS sequence"/>
</dbReference>
<evidence type="ECO:0000256" key="1">
    <source>
        <dbReference type="ARBA" id="ARBA00008591"/>
    </source>
</evidence>
<gene>
    <name evidence="2" type="ORF">NVS32_05310</name>
</gene>
<organism evidence="2 3">
    <name type="scientific">Tractidigestivibacter montrealensis</name>
    <dbReference type="NCBI Taxonomy" id="2972466"/>
    <lineage>
        <taxon>Bacteria</taxon>
        <taxon>Bacillati</taxon>
        <taxon>Actinomycetota</taxon>
        <taxon>Coriobacteriia</taxon>
        <taxon>Coriobacteriales</taxon>
        <taxon>Atopobiaceae</taxon>
        <taxon>Tractidigestivibacter</taxon>
    </lineage>
</organism>
<accession>A0ABT1Z839</accession>
<keyword evidence="3" id="KW-1185">Reference proteome</keyword>
<sequence>MSRVKHREDVFYGLLSDFGHKIAEVGQDYATLVRNYPQSRDLVAKMKEYEVDCDHHVAKILTELYGSFVTPFDREDIAMLARTMDGVVDQIEGASRRFELFRIEEMHPEAVRMADLTASACMQLGELFDHLPNFHKDPVVMERVRSVGMLEDEGDVVYRGALGDLFAGTDPMETLKWVMLFERMEAALDCCKSVGNIVQGVVVKNA</sequence>